<organism evidence="3 4">
    <name type="scientific">Shouchella clausii</name>
    <name type="common">Alkalihalobacillus clausii</name>
    <dbReference type="NCBI Taxonomy" id="79880"/>
    <lineage>
        <taxon>Bacteria</taxon>
        <taxon>Bacillati</taxon>
        <taxon>Bacillota</taxon>
        <taxon>Bacilli</taxon>
        <taxon>Bacillales</taxon>
        <taxon>Bacillaceae</taxon>
        <taxon>Shouchella</taxon>
    </lineage>
</organism>
<keyword evidence="2" id="KW-0479">Metal-binding</keyword>
<sequence>RTNMHLFHYLQEAKKSGSTITVIDPIYNATAKIADNYISVKPGMDGLLAIGIMKYLIDENKHDVQFIEDYTVGFPDLLR</sequence>
<name>A0A268QZJ5_SHOCL</name>
<feature type="non-terminal residue" evidence="3">
    <location>
        <position position="79"/>
    </location>
</feature>
<accession>A0A268QZJ5</accession>
<dbReference type="GO" id="GO:0051536">
    <property type="term" value="F:iron-sulfur cluster binding"/>
    <property type="evidence" value="ECO:0007669"/>
    <property type="project" value="UniProtKB-KW"/>
</dbReference>
<gene>
    <name evidence="3" type="ORF">CHH61_24770</name>
</gene>
<dbReference type="SUPFAM" id="SSF53706">
    <property type="entry name" value="Formate dehydrogenase/DMSO reductase, domains 1-3"/>
    <property type="match status" value="1"/>
</dbReference>
<protein>
    <submittedName>
        <fullName evidence="3">Uncharacterized protein</fullName>
    </submittedName>
</protein>
<reference evidence="3 4" key="1">
    <citation type="submission" date="2017-07" db="EMBL/GenBank/DDBJ databases">
        <title>Isolation and whole genome analysis of endospore-forming bacteria from heroin.</title>
        <authorList>
            <person name="Kalinowski J."/>
            <person name="Ahrens B."/>
            <person name="Al-Dilaimi A."/>
            <person name="Winkler A."/>
            <person name="Wibberg D."/>
            <person name="Schleenbecker U."/>
            <person name="Ruckert C."/>
            <person name="Wolfel R."/>
            <person name="Grass G."/>
        </authorList>
    </citation>
    <scope>NUCLEOTIDE SEQUENCE [LARGE SCALE GENOMIC DNA]</scope>
    <source>
        <strain evidence="3 4">7523-2</strain>
    </source>
</reference>
<keyword evidence="1" id="KW-0408">Iron</keyword>
<evidence type="ECO:0000313" key="4">
    <source>
        <dbReference type="Proteomes" id="UP000216133"/>
    </source>
</evidence>
<proteinExistence type="predicted"/>
<evidence type="ECO:0000313" key="3">
    <source>
        <dbReference type="EMBL" id="PAF13320.1"/>
    </source>
</evidence>
<dbReference type="AlphaFoldDB" id="A0A268QZJ5"/>
<comment type="caution">
    <text evidence="3">The sequence shown here is derived from an EMBL/GenBank/DDBJ whole genome shotgun (WGS) entry which is preliminary data.</text>
</comment>
<keyword evidence="2" id="KW-0411">Iron-sulfur</keyword>
<dbReference type="Gene3D" id="3.40.228.10">
    <property type="entry name" value="Dimethylsulfoxide Reductase, domain 2"/>
    <property type="match status" value="1"/>
</dbReference>
<dbReference type="EMBL" id="NPBS01000619">
    <property type="protein sequence ID" value="PAF13320.1"/>
    <property type="molecule type" value="Genomic_DNA"/>
</dbReference>
<dbReference type="PANTHER" id="PTHR43742">
    <property type="entry name" value="TRIMETHYLAMINE-N-OXIDE REDUCTASE"/>
    <property type="match status" value="1"/>
</dbReference>
<dbReference type="InterPro" id="IPR050612">
    <property type="entry name" value="Prok_Mopterin_Oxidored"/>
</dbReference>
<evidence type="ECO:0000256" key="2">
    <source>
        <dbReference type="ARBA" id="ARBA00023014"/>
    </source>
</evidence>
<dbReference type="PANTHER" id="PTHR43742:SF6">
    <property type="entry name" value="OXIDOREDUCTASE YYAE-RELATED"/>
    <property type="match status" value="1"/>
</dbReference>
<dbReference type="Proteomes" id="UP000216133">
    <property type="component" value="Unassembled WGS sequence"/>
</dbReference>
<evidence type="ECO:0000256" key="1">
    <source>
        <dbReference type="ARBA" id="ARBA00023004"/>
    </source>
</evidence>
<feature type="non-terminal residue" evidence="3">
    <location>
        <position position="1"/>
    </location>
</feature>